<dbReference type="Pfam" id="PF03401">
    <property type="entry name" value="TctC"/>
    <property type="match status" value="1"/>
</dbReference>
<comment type="similarity">
    <text evidence="1">Belongs to the UPF0065 (bug) family.</text>
</comment>
<dbReference type="PANTHER" id="PTHR42928:SF5">
    <property type="entry name" value="BLR1237 PROTEIN"/>
    <property type="match status" value="1"/>
</dbReference>
<keyword evidence="2" id="KW-0732">Signal</keyword>
<dbReference type="Gene3D" id="3.40.190.10">
    <property type="entry name" value="Periplasmic binding protein-like II"/>
    <property type="match status" value="1"/>
</dbReference>
<evidence type="ECO:0000313" key="4">
    <source>
        <dbReference type="Proteomes" id="UP001549320"/>
    </source>
</evidence>
<evidence type="ECO:0000313" key="3">
    <source>
        <dbReference type="EMBL" id="MET4579145.1"/>
    </source>
</evidence>
<protein>
    <submittedName>
        <fullName evidence="3">Tripartite-type tricarboxylate transporter receptor subunit TctC</fullName>
    </submittedName>
</protein>
<reference evidence="3 4" key="1">
    <citation type="submission" date="2024-06" db="EMBL/GenBank/DDBJ databases">
        <title>Sorghum-associated microbial communities from plants grown in Nebraska, USA.</title>
        <authorList>
            <person name="Schachtman D."/>
        </authorList>
    </citation>
    <scope>NUCLEOTIDE SEQUENCE [LARGE SCALE GENOMIC DNA]</scope>
    <source>
        <strain evidence="3 4">2709</strain>
    </source>
</reference>
<gene>
    <name evidence="3" type="ORF">ABIE13_004268</name>
</gene>
<dbReference type="RefSeq" id="WP_354446959.1">
    <property type="nucleotide sequence ID" value="NZ_JBEPSH010000008.1"/>
</dbReference>
<keyword evidence="3" id="KW-0675">Receptor</keyword>
<proteinExistence type="inferred from homology"/>
<evidence type="ECO:0000256" key="2">
    <source>
        <dbReference type="SAM" id="SignalP"/>
    </source>
</evidence>
<keyword evidence="4" id="KW-1185">Reference proteome</keyword>
<dbReference type="SUPFAM" id="SSF53850">
    <property type="entry name" value="Periplasmic binding protein-like II"/>
    <property type="match status" value="1"/>
</dbReference>
<dbReference type="EMBL" id="JBEPSH010000008">
    <property type="protein sequence ID" value="MET4579145.1"/>
    <property type="molecule type" value="Genomic_DNA"/>
</dbReference>
<organism evidence="3 4">
    <name type="scientific">Ottowia thiooxydans</name>
    <dbReference type="NCBI Taxonomy" id="219182"/>
    <lineage>
        <taxon>Bacteria</taxon>
        <taxon>Pseudomonadati</taxon>
        <taxon>Pseudomonadota</taxon>
        <taxon>Betaproteobacteria</taxon>
        <taxon>Burkholderiales</taxon>
        <taxon>Comamonadaceae</taxon>
        <taxon>Ottowia</taxon>
    </lineage>
</organism>
<comment type="caution">
    <text evidence="3">The sequence shown here is derived from an EMBL/GenBank/DDBJ whole genome shotgun (WGS) entry which is preliminary data.</text>
</comment>
<dbReference type="Gene3D" id="3.40.190.150">
    <property type="entry name" value="Bordetella uptake gene, domain 1"/>
    <property type="match status" value="1"/>
</dbReference>
<sequence>MKFENMVGAQFGRKLVASFAACMLAGHAWAEWPEKPVRMVIGFAPGGASDIAFKMVQDVLSQKLGQPVVPDYKPGANGNIANQATATSPPDGYTALWANVGPLATNTYLYKGAKLDPAKAFVPVTQLTDSPLVVVVPKSSPYRTMQDLVQAAKKGDTHMSYGSAGNGSSMHIAGASLALALNASLTHVPYKGSGPAIQDLLGGRLTFMVDSRSTTAPFIKDGSLVALAVSGDKRVADMPDVPTVSEAGVPGFKVTTWQAVVMPAGTPPAIVEKLSKALRETLGTPEVRERFARIYTPLVGSTPDEFAKFWARERAEAKTLVEKAQMQID</sequence>
<dbReference type="PANTHER" id="PTHR42928">
    <property type="entry name" value="TRICARBOXYLATE-BINDING PROTEIN"/>
    <property type="match status" value="1"/>
</dbReference>
<feature type="chain" id="PRO_5046908023" evidence="2">
    <location>
        <begin position="31"/>
        <end position="329"/>
    </location>
</feature>
<dbReference type="PIRSF" id="PIRSF017082">
    <property type="entry name" value="YflP"/>
    <property type="match status" value="1"/>
</dbReference>
<dbReference type="InterPro" id="IPR042100">
    <property type="entry name" value="Bug_dom1"/>
</dbReference>
<feature type="signal peptide" evidence="2">
    <location>
        <begin position="1"/>
        <end position="30"/>
    </location>
</feature>
<accession>A0ABV2QDL9</accession>
<name>A0ABV2QDL9_9BURK</name>
<dbReference type="InterPro" id="IPR005064">
    <property type="entry name" value="BUG"/>
</dbReference>
<dbReference type="CDD" id="cd07012">
    <property type="entry name" value="PBP2_Bug_TTT"/>
    <property type="match status" value="1"/>
</dbReference>
<dbReference type="Proteomes" id="UP001549320">
    <property type="component" value="Unassembled WGS sequence"/>
</dbReference>
<evidence type="ECO:0000256" key="1">
    <source>
        <dbReference type="ARBA" id="ARBA00006987"/>
    </source>
</evidence>